<comment type="similarity">
    <text evidence="2">Belongs to the transpeptidase family.</text>
</comment>
<dbReference type="InterPro" id="IPR011927">
    <property type="entry name" value="SpoVD_pbp"/>
</dbReference>
<comment type="subcellular location">
    <subcellularLocation>
        <location evidence="1">Membrane</location>
    </subcellularLocation>
</comment>
<dbReference type="Proteomes" id="UP000553059">
    <property type="component" value="Unassembled WGS sequence"/>
</dbReference>
<keyword evidence="3" id="KW-0472">Membrane</keyword>
<proteinExistence type="inferred from homology"/>
<dbReference type="EMBL" id="DUTF01000006">
    <property type="protein sequence ID" value="HHY25168.1"/>
    <property type="molecule type" value="Genomic_DNA"/>
</dbReference>
<evidence type="ECO:0000313" key="5">
    <source>
        <dbReference type="EMBL" id="HHY25168.1"/>
    </source>
</evidence>
<protein>
    <submittedName>
        <fullName evidence="5">Stage V sporulation protein D</fullName>
    </submittedName>
</protein>
<dbReference type="Pfam" id="PF03793">
    <property type="entry name" value="PASTA"/>
    <property type="match status" value="1"/>
</dbReference>
<feature type="domain" description="PASTA" evidence="4">
    <location>
        <begin position="588"/>
        <end position="647"/>
    </location>
</feature>
<dbReference type="InterPro" id="IPR005543">
    <property type="entry name" value="PASTA_dom"/>
</dbReference>
<dbReference type="CDD" id="cd06576">
    <property type="entry name" value="PASTA_Pbp2x-like_1"/>
    <property type="match status" value="1"/>
</dbReference>
<dbReference type="InterPro" id="IPR012338">
    <property type="entry name" value="Beta-lactam/transpept-like"/>
</dbReference>
<dbReference type="Pfam" id="PF00905">
    <property type="entry name" value="Transpeptidase"/>
    <property type="match status" value="1"/>
</dbReference>
<dbReference type="Pfam" id="PF03717">
    <property type="entry name" value="PBP_dimer"/>
    <property type="match status" value="1"/>
</dbReference>
<evidence type="ECO:0000259" key="4">
    <source>
        <dbReference type="PROSITE" id="PS51178"/>
    </source>
</evidence>
<evidence type="ECO:0000256" key="3">
    <source>
        <dbReference type="ARBA" id="ARBA00023136"/>
    </source>
</evidence>
<dbReference type="SUPFAM" id="SSF56519">
    <property type="entry name" value="Penicillin binding protein dimerisation domain"/>
    <property type="match status" value="1"/>
</dbReference>
<dbReference type="GO" id="GO:0005886">
    <property type="term" value="C:plasma membrane"/>
    <property type="evidence" value="ECO:0007669"/>
    <property type="project" value="TreeGrafter"/>
</dbReference>
<comment type="caution">
    <text evidence="5">The sequence shown here is derived from an EMBL/GenBank/DDBJ whole genome shotgun (WGS) entry which is preliminary data.</text>
</comment>
<dbReference type="AlphaFoldDB" id="A0A7C6Z1V6"/>
<evidence type="ECO:0000256" key="2">
    <source>
        <dbReference type="ARBA" id="ARBA00007171"/>
    </source>
</evidence>
<dbReference type="InterPro" id="IPR050515">
    <property type="entry name" value="Beta-lactam/transpept"/>
</dbReference>
<dbReference type="GO" id="GO:0071555">
    <property type="term" value="P:cell wall organization"/>
    <property type="evidence" value="ECO:0007669"/>
    <property type="project" value="TreeGrafter"/>
</dbReference>
<evidence type="ECO:0000256" key="1">
    <source>
        <dbReference type="ARBA" id="ARBA00004370"/>
    </source>
</evidence>
<dbReference type="NCBIfam" id="TIGR02214">
    <property type="entry name" value="spoVD_pbp"/>
    <property type="match status" value="1"/>
</dbReference>
<organism evidence="5 6">
    <name type="scientific">Desulfitobacterium dehalogenans</name>
    <dbReference type="NCBI Taxonomy" id="36854"/>
    <lineage>
        <taxon>Bacteria</taxon>
        <taxon>Bacillati</taxon>
        <taxon>Bacillota</taxon>
        <taxon>Clostridia</taxon>
        <taxon>Eubacteriales</taxon>
        <taxon>Desulfitobacteriaceae</taxon>
        <taxon>Desulfitobacterium</taxon>
    </lineage>
</organism>
<dbReference type="InterPro" id="IPR001460">
    <property type="entry name" value="PCN-bd_Tpept"/>
</dbReference>
<dbReference type="Gene3D" id="3.90.1310.10">
    <property type="entry name" value="Penicillin-binding protein 2a (Domain 2)"/>
    <property type="match status" value="1"/>
</dbReference>
<dbReference type="PANTHER" id="PTHR30627:SF1">
    <property type="entry name" value="PEPTIDOGLYCAN D,D-TRANSPEPTIDASE FTSI"/>
    <property type="match status" value="1"/>
</dbReference>
<dbReference type="SMART" id="SM00740">
    <property type="entry name" value="PASTA"/>
    <property type="match status" value="1"/>
</dbReference>
<dbReference type="PANTHER" id="PTHR30627">
    <property type="entry name" value="PEPTIDOGLYCAN D,D-TRANSPEPTIDASE"/>
    <property type="match status" value="1"/>
</dbReference>
<dbReference type="GO" id="GO:0008658">
    <property type="term" value="F:penicillin binding"/>
    <property type="evidence" value="ECO:0007669"/>
    <property type="project" value="InterPro"/>
</dbReference>
<dbReference type="InterPro" id="IPR036138">
    <property type="entry name" value="PBP_dimer_sf"/>
</dbReference>
<evidence type="ECO:0000313" key="6">
    <source>
        <dbReference type="Proteomes" id="UP000553059"/>
    </source>
</evidence>
<name>A0A7C6Z1V6_9FIRM</name>
<dbReference type="SUPFAM" id="SSF54184">
    <property type="entry name" value="Penicillin-binding protein 2x (pbp-2x), c-terminal domain"/>
    <property type="match status" value="1"/>
</dbReference>
<sequence length="682" mass="73500">MSPYVVMRKRIAFLFFCVSAFLVVLIVRLAFVQLAQGAILSDKADESHYRGVPVAAKRGNVEDRNGEVLAMSVSTETVYAVPAQVRSSGRGEEIAHALSGLLEMEQEQVLERITKRSALEYVKKRVTAEVAAQVRALELPGIGITEDSVRYYPNGTLAAHIIGFAGIDNQGLEGIELTRDSELNGVPGAVLTEFAANGIPLPFANQMYVSPKNGNTVRLTIDKNIQAFAERELQKLMSGQGDNMNGQVPKSASILVMDPNTGQVLALASAPTYDPNYYNNYDQSTRRNIAIQNGYEPGSTFKIITLAAALEEKKIHPQEGFFDPGGVTILGKTVHCWKRGGHGSQTFTQVVENSCNPGFIAMGQRLGMDKFYEYLYNFGFGKKTGIEMSGEAVGILAGKKRATALDLATMSIGQTNNVTAIQLLTAVSAVANGGTLMKPQLVKEIVGPTGKVVESFEPQEVRRVISENTSKTARQMLESVVTNGTGYRAFLPGYRVAGKTGTAQKVANGAYIQGEYIASFMAFAPADNPKLAILCVIDGVPFYGGSVAAPPVRGVLQDSLKYLGVEMDLKAPLTLGKPRLDMQIPPVKKAVTVPSVLGLPLAEAEKFLRQAGFTVLTEGSGKVVLDQIPHGDSKVEEGSSVLLYLGSEAGAPTSGNWWAVEEEVDIDIEAMLQMPWRQPLIE</sequence>
<dbReference type="InterPro" id="IPR005311">
    <property type="entry name" value="PBP_dimer"/>
</dbReference>
<dbReference type="Gene3D" id="3.30.10.20">
    <property type="match status" value="1"/>
</dbReference>
<accession>A0A7C6Z1V6</accession>
<reference evidence="5 6" key="1">
    <citation type="journal article" date="2020" name="Biotechnol. Biofuels">
        <title>New insights from the biogas microbiome by comprehensive genome-resolved metagenomics of nearly 1600 species originating from multiple anaerobic digesters.</title>
        <authorList>
            <person name="Campanaro S."/>
            <person name="Treu L."/>
            <person name="Rodriguez-R L.M."/>
            <person name="Kovalovszki A."/>
            <person name="Ziels R.M."/>
            <person name="Maus I."/>
            <person name="Zhu X."/>
            <person name="Kougias P.G."/>
            <person name="Basile A."/>
            <person name="Luo G."/>
            <person name="Schluter A."/>
            <person name="Konstantinidis K.T."/>
            <person name="Angelidaki I."/>
        </authorList>
    </citation>
    <scope>NUCLEOTIDE SEQUENCE [LARGE SCALE GENOMIC DNA]</scope>
    <source>
        <strain evidence="5">AS05jafATM_4</strain>
    </source>
</reference>
<dbReference type="PROSITE" id="PS51178">
    <property type="entry name" value="PASTA"/>
    <property type="match status" value="1"/>
</dbReference>
<gene>
    <name evidence="5" type="ORF">GX523_00180</name>
</gene>
<dbReference type="Gene3D" id="3.40.710.10">
    <property type="entry name" value="DD-peptidase/beta-lactamase superfamily"/>
    <property type="match status" value="1"/>
</dbReference>
<dbReference type="SUPFAM" id="SSF56601">
    <property type="entry name" value="beta-lactamase/transpeptidase-like"/>
    <property type="match status" value="1"/>
</dbReference>